<dbReference type="EMBL" id="VUJU01015064">
    <property type="protein sequence ID" value="KAF0697433.1"/>
    <property type="molecule type" value="Genomic_DNA"/>
</dbReference>
<dbReference type="InterPro" id="IPR011335">
    <property type="entry name" value="Restrct_endonuc-II-like"/>
</dbReference>
<dbReference type="PANTHER" id="PTHR46609:SF8">
    <property type="entry name" value="YQAJ VIRAL RECOMBINASE DOMAIN-CONTAINING PROTEIN"/>
    <property type="match status" value="1"/>
</dbReference>
<evidence type="ECO:0000313" key="2">
    <source>
        <dbReference type="EMBL" id="KAF0697433.1"/>
    </source>
</evidence>
<sequence length="174" mass="20005">MSIDTNLIGKAAINTAYGLRTEGVAIEAYNKMFKVKTVRAGLTIHSKYPWLCASPDALVLSQNGNINKILEIKCPISCRNKLIFDEDSKKCNLSYLKYENDEIVLKSSHQYYTQCQIIMFVTGLDKCDLFIYNSIKPLLICLEKDELFLKKVILKLEYFYFNYFLPNIISSSNK</sequence>
<name>A0A6G0VLE7_APHCR</name>
<dbReference type="InterPro" id="IPR011604">
    <property type="entry name" value="PDDEXK-like_dom_sf"/>
</dbReference>
<dbReference type="OrthoDB" id="6607108at2759"/>
<dbReference type="InterPro" id="IPR051703">
    <property type="entry name" value="NF-kappa-B_Signaling_Reg"/>
</dbReference>
<dbReference type="Pfam" id="PF09588">
    <property type="entry name" value="YqaJ"/>
    <property type="match status" value="1"/>
</dbReference>
<accession>A0A6G0VLE7</accession>
<dbReference type="Gene3D" id="3.90.320.10">
    <property type="match status" value="1"/>
</dbReference>
<keyword evidence="3" id="KW-1185">Reference proteome</keyword>
<dbReference type="Proteomes" id="UP000478052">
    <property type="component" value="Unassembled WGS sequence"/>
</dbReference>
<comment type="caution">
    <text evidence="2">The sequence shown here is derived from an EMBL/GenBank/DDBJ whole genome shotgun (WGS) entry which is preliminary data.</text>
</comment>
<reference evidence="2 3" key="1">
    <citation type="submission" date="2019-08" db="EMBL/GenBank/DDBJ databases">
        <title>Whole genome of Aphis craccivora.</title>
        <authorList>
            <person name="Voronova N.V."/>
            <person name="Shulinski R.S."/>
            <person name="Bandarenka Y.V."/>
            <person name="Zhorov D.G."/>
            <person name="Warner D."/>
        </authorList>
    </citation>
    <scope>NUCLEOTIDE SEQUENCE [LARGE SCALE GENOMIC DNA]</scope>
    <source>
        <strain evidence="2">180601</strain>
        <tissue evidence="2">Whole Body</tissue>
    </source>
</reference>
<dbReference type="InterPro" id="IPR019080">
    <property type="entry name" value="YqaJ_viral_recombinase"/>
</dbReference>
<organism evidence="2 3">
    <name type="scientific">Aphis craccivora</name>
    <name type="common">Cowpea aphid</name>
    <dbReference type="NCBI Taxonomy" id="307492"/>
    <lineage>
        <taxon>Eukaryota</taxon>
        <taxon>Metazoa</taxon>
        <taxon>Ecdysozoa</taxon>
        <taxon>Arthropoda</taxon>
        <taxon>Hexapoda</taxon>
        <taxon>Insecta</taxon>
        <taxon>Pterygota</taxon>
        <taxon>Neoptera</taxon>
        <taxon>Paraneoptera</taxon>
        <taxon>Hemiptera</taxon>
        <taxon>Sternorrhyncha</taxon>
        <taxon>Aphidomorpha</taxon>
        <taxon>Aphidoidea</taxon>
        <taxon>Aphididae</taxon>
        <taxon>Aphidini</taxon>
        <taxon>Aphis</taxon>
        <taxon>Aphis</taxon>
    </lineage>
</organism>
<evidence type="ECO:0000313" key="3">
    <source>
        <dbReference type="Proteomes" id="UP000478052"/>
    </source>
</evidence>
<dbReference type="AlphaFoldDB" id="A0A6G0VLE7"/>
<evidence type="ECO:0000259" key="1">
    <source>
        <dbReference type="Pfam" id="PF09588"/>
    </source>
</evidence>
<dbReference type="PANTHER" id="PTHR46609">
    <property type="entry name" value="EXONUCLEASE, PHAGE-TYPE/RECB, C-TERMINAL DOMAIN-CONTAINING PROTEIN"/>
    <property type="match status" value="1"/>
</dbReference>
<proteinExistence type="predicted"/>
<gene>
    <name evidence="2" type="ORF">FWK35_00036903</name>
</gene>
<protein>
    <submittedName>
        <fullName evidence="2">SWIM-type domain-containing protein</fullName>
    </submittedName>
</protein>
<dbReference type="GO" id="GO:0006281">
    <property type="term" value="P:DNA repair"/>
    <property type="evidence" value="ECO:0007669"/>
    <property type="project" value="UniProtKB-ARBA"/>
</dbReference>
<feature type="domain" description="YqaJ viral recombinase" evidence="1">
    <location>
        <begin position="14"/>
        <end position="124"/>
    </location>
</feature>
<dbReference type="CDD" id="cd22343">
    <property type="entry name" value="PDDEXK_lambda_exonuclease-like"/>
    <property type="match status" value="1"/>
</dbReference>
<dbReference type="SUPFAM" id="SSF52980">
    <property type="entry name" value="Restriction endonuclease-like"/>
    <property type="match status" value="1"/>
</dbReference>